<feature type="chain" id="PRO_5038728906" evidence="1">
    <location>
        <begin position="28"/>
        <end position="234"/>
    </location>
</feature>
<reference evidence="2 3" key="1">
    <citation type="submission" date="2018-01" db="EMBL/GenBank/DDBJ databases">
        <title>Cryobacterium sp. nov., from glaciers in China.</title>
        <authorList>
            <person name="Liu Q."/>
            <person name="Xin Y.-H."/>
        </authorList>
    </citation>
    <scope>NUCLEOTIDE SEQUENCE [LARGE SCALE GENOMIC DNA]</scope>
    <source>
        <strain evidence="2 3">TMB1-8</strain>
    </source>
</reference>
<dbReference type="RefSeq" id="WP_103431670.1">
    <property type="nucleotide sequence ID" value="NZ_PPXF01000058.1"/>
</dbReference>
<evidence type="ECO:0000313" key="2">
    <source>
        <dbReference type="EMBL" id="POH61469.1"/>
    </source>
</evidence>
<evidence type="ECO:0000256" key="1">
    <source>
        <dbReference type="SAM" id="SignalP"/>
    </source>
</evidence>
<gene>
    <name evidence="2" type="ORF">C3B59_12565</name>
</gene>
<comment type="caution">
    <text evidence="2">The sequence shown here is derived from an EMBL/GenBank/DDBJ whole genome shotgun (WGS) entry which is preliminary data.</text>
</comment>
<sequence>MRTAAARATRAAAILAAGALCLGVALAPAPGPSEASDAAAPWRVTEHAGAGLATDHDAIMAREIYPGHTLGELNYSPQEQEWALYQKPLGDAASVIETEFADDYAYCYFGESRTFTMGFAGDAPAGAIAVLDATGLPFTTVEGLGFSATEYQAATGAVSRQVIEALDEAGLRSTVGFTVESDPTIQPRAIVVSITGDDAASRQAGMAAVGTPSISAPFSVTVLEGGGMLSVASF</sequence>
<keyword evidence="1" id="KW-0732">Signal</keyword>
<protein>
    <submittedName>
        <fullName evidence="2">Uncharacterized protein</fullName>
    </submittedName>
</protein>
<feature type="signal peptide" evidence="1">
    <location>
        <begin position="1"/>
        <end position="27"/>
    </location>
</feature>
<accession>A0A2S3Z7D8</accession>
<organism evidence="2 3">
    <name type="scientific">Cryobacterium zongtaii</name>
    <dbReference type="NCBI Taxonomy" id="1259217"/>
    <lineage>
        <taxon>Bacteria</taxon>
        <taxon>Bacillati</taxon>
        <taxon>Actinomycetota</taxon>
        <taxon>Actinomycetes</taxon>
        <taxon>Micrococcales</taxon>
        <taxon>Microbacteriaceae</taxon>
        <taxon>Cryobacterium</taxon>
    </lineage>
</organism>
<dbReference type="Proteomes" id="UP000237104">
    <property type="component" value="Unassembled WGS sequence"/>
</dbReference>
<dbReference type="AlphaFoldDB" id="A0A2S3Z7D8"/>
<proteinExistence type="predicted"/>
<dbReference type="OrthoDB" id="5109470at2"/>
<name>A0A2S3Z7D8_9MICO</name>
<dbReference type="EMBL" id="PPXF01000058">
    <property type="protein sequence ID" value="POH61469.1"/>
    <property type="molecule type" value="Genomic_DNA"/>
</dbReference>
<evidence type="ECO:0000313" key="3">
    <source>
        <dbReference type="Proteomes" id="UP000237104"/>
    </source>
</evidence>